<dbReference type="PROSITE" id="PS00211">
    <property type="entry name" value="ABC_TRANSPORTER_1"/>
    <property type="match status" value="1"/>
</dbReference>
<dbReference type="InterPro" id="IPR027417">
    <property type="entry name" value="P-loop_NTPase"/>
</dbReference>
<dbReference type="InterPro" id="IPR017871">
    <property type="entry name" value="ABC_transporter-like_CS"/>
</dbReference>
<comment type="caution">
    <text evidence="6">The sequence shown here is derived from an EMBL/GenBank/DDBJ whole genome shotgun (WGS) entry which is preliminary data.</text>
</comment>
<accession>A0A178IHG4</accession>
<dbReference type="GO" id="GO:0016887">
    <property type="term" value="F:ATP hydrolysis activity"/>
    <property type="evidence" value="ECO:0007669"/>
    <property type="project" value="InterPro"/>
</dbReference>
<dbReference type="CDD" id="cd03221">
    <property type="entry name" value="ABCF_EF-3"/>
    <property type="match status" value="2"/>
</dbReference>
<dbReference type="Pfam" id="PF16326">
    <property type="entry name" value="ABC_tran_CTD"/>
    <property type="match status" value="1"/>
</dbReference>
<dbReference type="EMBL" id="LRRQ01000103">
    <property type="protein sequence ID" value="OAM89188.1"/>
    <property type="molecule type" value="Genomic_DNA"/>
</dbReference>
<protein>
    <submittedName>
        <fullName evidence="6">ABC transporter ATP-binding protein</fullName>
    </submittedName>
</protein>
<dbReference type="InterPro" id="IPR050611">
    <property type="entry name" value="ABCF"/>
</dbReference>
<keyword evidence="3 6" id="KW-0067">ATP-binding</keyword>
<dbReference type="PANTHER" id="PTHR19211">
    <property type="entry name" value="ATP-BINDING TRANSPORT PROTEIN-RELATED"/>
    <property type="match status" value="1"/>
</dbReference>
<reference evidence="6 7" key="1">
    <citation type="submission" date="2016-01" db="EMBL/GenBank/DDBJ databases">
        <title>High potential of lignocellulose degradation of a new Verrucomicrobia species.</title>
        <authorList>
            <person name="Wang Y."/>
            <person name="Shi Y."/>
            <person name="Qiu Z."/>
            <person name="Liu S."/>
            <person name="Yang H."/>
        </authorList>
    </citation>
    <scope>NUCLEOTIDE SEQUENCE [LARGE SCALE GENOMIC DNA]</scope>
    <source>
        <strain evidence="6 7">TSB47</strain>
    </source>
</reference>
<keyword evidence="2" id="KW-0547">Nucleotide-binding</keyword>
<sequence length="632" mass="69812">MLTLADVSKSYGTRELFSDVSLFIARNDRLGLVGPNGAGKSTLFNLILGEERPDSGEITWERGADFGYLPQESAPASDETILHIATSGKKLEPTEDDWDIDYTLEPRARKILAGLGFKEGDADKPARTFSGGWIMRAHLARLLVAEPALLLLDEPTNHLDLEALLWFQDYLTRYPGGLVVISHDRAFLNALCTGILELRACTLHYYHGNYDNYLVEKEARKAQQLAQFKNQQREIDHLQKFVDRFGAKASLASRAKSKEKQIERLKEDAIDEPEDDLSRIHFKFPQPPRSGLKVIELLNVHQSYGDHVVYRDLNFTAERGQRIVLVGPNGAGKSTLLKILGDVIPIDAGTREPGSNVTTGYFAQNRLDNLKAGATVLDNVMELRTAENQLTEQQARAILGAFLFRKDDVFKKVSVLSGGEKSRLALARLLVKPPNLLLMDEPTTHLDIPSIDALVAALKAYEGTLIFISHDVYFIRALAENVLHVHSGRLTPYAGNYDYYLEKSRATNERAALTAGFTDARPQQTAGSGADVRPVTDAAPNPAATPAKSAAAKLTPNQIARLRDEVARLERDVTEIEKRQAELTAALEAPETYADHGKALALNRELTAVVDQLQAATEAWEEAATRLTEAMA</sequence>
<dbReference type="PROSITE" id="PS50893">
    <property type="entry name" value="ABC_TRANSPORTER_2"/>
    <property type="match status" value="2"/>
</dbReference>
<dbReference type="STRING" id="1184151.AW736_14640"/>
<feature type="coiled-coil region" evidence="4">
    <location>
        <begin position="559"/>
        <end position="630"/>
    </location>
</feature>
<dbReference type="AlphaFoldDB" id="A0A178IHG4"/>
<dbReference type="RefSeq" id="WP_068770915.1">
    <property type="nucleotide sequence ID" value="NZ_CP109796.1"/>
</dbReference>
<evidence type="ECO:0000256" key="3">
    <source>
        <dbReference type="ARBA" id="ARBA00022840"/>
    </source>
</evidence>
<feature type="domain" description="ABC transporter" evidence="5">
    <location>
        <begin position="295"/>
        <end position="512"/>
    </location>
</feature>
<dbReference type="InterPro" id="IPR003593">
    <property type="entry name" value="AAA+_ATPase"/>
</dbReference>
<dbReference type="Pfam" id="PF12848">
    <property type="entry name" value="ABC_tran_Xtn"/>
    <property type="match status" value="1"/>
</dbReference>
<proteinExistence type="predicted"/>
<dbReference type="Gene3D" id="1.10.287.380">
    <property type="entry name" value="Valyl-tRNA synthetase, C-terminal domain"/>
    <property type="match status" value="1"/>
</dbReference>
<evidence type="ECO:0000313" key="6">
    <source>
        <dbReference type="EMBL" id="OAM89188.1"/>
    </source>
</evidence>
<dbReference type="InterPro" id="IPR003439">
    <property type="entry name" value="ABC_transporter-like_ATP-bd"/>
</dbReference>
<dbReference type="SUPFAM" id="SSF52540">
    <property type="entry name" value="P-loop containing nucleoside triphosphate hydrolases"/>
    <property type="match status" value="2"/>
</dbReference>
<dbReference type="PANTHER" id="PTHR19211:SF95">
    <property type="entry name" value="ABC TRANSPORTER F FAMILY MEMBER 2"/>
    <property type="match status" value="1"/>
</dbReference>
<dbReference type="Pfam" id="PF00005">
    <property type="entry name" value="ABC_tran"/>
    <property type="match status" value="2"/>
</dbReference>
<gene>
    <name evidence="6" type="ORF">AW736_14640</name>
</gene>
<dbReference type="InterPro" id="IPR032524">
    <property type="entry name" value="ABC_tran_C"/>
</dbReference>
<dbReference type="Proteomes" id="UP000078486">
    <property type="component" value="Unassembled WGS sequence"/>
</dbReference>
<name>A0A178IHG4_9BACT</name>
<feature type="domain" description="ABC transporter" evidence="5">
    <location>
        <begin position="2"/>
        <end position="225"/>
    </location>
</feature>
<dbReference type="OrthoDB" id="9801441at2"/>
<dbReference type="Gene3D" id="3.40.50.300">
    <property type="entry name" value="P-loop containing nucleotide triphosphate hydrolases"/>
    <property type="match status" value="2"/>
</dbReference>
<evidence type="ECO:0000256" key="2">
    <source>
        <dbReference type="ARBA" id="ARBA00022741"/>
    </source>
</evidence>
<keyword evidence="7" id="KW-1185">Reference proteome</keyword>
<dbReference type="InterPro" id="IPR037118">
    <property type="entry name" value="Val-tRNA_synth_C_sf"/>
</dbReference>
<feature type="coiled-coil region" evidence="4">
    <location>
        <begin position="214"/>
        <end position="272"/>
    </location>
</feature>
<dbReference type="GO" id="GO:0003677">
    <property type="term" value="F:DNA binding"/>
    <property type="evidence" value="ECO:0007669"/>
    <property type="project" value="InterPro"/>
</dbReference>
<dbReference type="GO" id="GO:0005524">
    <property type="term" value="F:ATP binding"/>
    <property type="evidence" value="ECO:0007669"/>
    <property type="project" value="UniProtKB-KW"/>
</dbReference>
<dbReference type="InterPro" id="IPR032781">
    <property type="entry name" value="ABC_tran_Xtn"/>
</dbReference>
<evidence type="ECO:0000256" key="4">
    <source>
        <dbReference type="SAM" id="Coils"/>
    </source>
</evidence>
<keyword evidence="4" id="KW-0175">Coiled coil</keyword>
<dbReference type="SMART" id="SM00382">
    <property type="entry name" value="AAA"/>
    <property type="match status" value="2"/>
</dbReference>
<evidence type="ECO:0000256" key="1">
    <source>
        <dbReference type="ARBA" id="ARBA00022737"/>
    </source>
</evidence>
<evidence type="ECO:0000313" key="7">
    <source>
        <dbReference type="Proteomes" id="UP000078486"/>
    </source>
</evidence>
<keyword evidence="1" id="KW-0677">Repeat</keyword>
<organism evidence="6 7">
    <name type="scientific">Termitidicoccus mucosus</name>
    <dbReference type="NCBI Taxonomy" id="1184151"/>
    <lineage>
        <taxon>Bacteria</taxon>
        <taxon>Pseudomonadati</taxon>
        <taxon>Verrucomicrobiota</taxon>
        <taxon>Opitutia</taxon>
        <taxon>Opitutales</taxon>
        <taxon>Opitutaceae</taxon>
        <taxon>Termitidicoccus</taxon>
    </lineage>
</organism>
<evidence type="ECO:0000259" key="5">
    <source>
        <dbReference type="PROSITE" id="PS50893"/>
    </source>
</evidence>
<dbReference type="FunFam" id="3.40.50.300:FF:000011">
    <property type="entry name" value="Putative ABC transporter ATP-binding component"/>
    <property type="match status" value="1"/>
</dbReference>